<accession>A0ABW4PC13</accession>
<dbReference type="Proteomes" id="UP001597286">
    <property type="component" value="Unassembled WGS sequence"/>
</dbReference>
<dbReference type="RefSeq" id="WP_378488359.1">
    <property type="nucleotide sequence ID" value="NZ_JBHUFB010000022.1"/>
</dbReference>
<evidence type="ECO:0000313" key="2">
    <source>
        <dbReference type="EMBL" id="MFD1815867.1"/>
    </source>
</evidence>
<organism evidence="2 3">
    <name type="scientific">Rhodococcus gannanensis</name>
    <dbReference type="NCBI Taxonomy" id="1960308"/>
    <lineage>
        <taxon>Bacteria</taxon>
        <taxon>Bacillati</taxon>
        <taxon>Actinomycetota</taxon>
        <taxon>Actinomycetes</taxon>
        <taxon>Mycobacteriales</taxon>
        <taxon>Nocardiaceae</taxon>
        <taxon>Rhodococcus</taxon>
    </lineage>
</organism>
<gene>
    <name evidence="2" type="ORF">ACFSJG_26930</name>
</gene>
<comment type="caution">
    <text evidence="2">The sequence shown here is derived from an EMBL/GenBank/DDBJ whole genome shotgun (WGS) entry which is preliminary data.</text>
</comment>
<dbReference type="InterPro" id="IPR022172">
    <property type="entry name" value="DUF3703"/>
</dbReference>
<protein>
    <submittedName>
        <fullName evidence="2">DUF3703 domain-containing protein</fullName>
    </submittedName>
</protein>
<name>A0ABW4PC13_9NOCA</name>
<proteinExistence type="predicted"/>
<dbReference type="Pfam" id="PF12487">
    <property type="entry name" value="DUF3703"/>
    <property type="match status" value="1"/>
</dbReference>
<evidence type="ECO:0000313" key="3">
    <source>
        <dbReference type="Proteomes" id="UP001597286"/>
    </source>
</evidence>
<dbReference type="EMBL" id="JBHUFB010000022">
    <property type="protein sequence ID" value="MFD1815867.1"/>
    <property type="molecule type" value="Genomic_DNA"/>
</dbReference>
<reference evidence="3" key="1">
    <citation type="journal article" date="2019" name="Int. J. Syst. Evol. Microbiol.">
        <title>The Global Catalogue of Microorganisms (GCM) 10K type strain sequencing project: providing services to taxonomists for standard genome sequencing and annotation.</title>
        <authorList>
            <consortium name="The Broad Institute Genomics Platform"/>
            <consortium name="The Broad Institute Genome Sequencing Center for Infectious Disease"/>
            <person name="Wu L."/>
            <person name="Ma J."/>
        </authorList>
    </citation>
    <scope>NUCLEOTIDE SEQUENCE [LARGE SCALE GENOMIC DNA]</scope>
    <source>
        <strain evidence="3">DT72</strain>
    </source>
</reference>
<feature type="region of interest" description="Disordered" evidence="1">
    <location>
        <begin position="78"/>
        <end position="102"/>
    </location>
</feature>
<evidence type="ECO:0000256" key="1">
    <source>
        <dbReference type="SAM" id="MobiDB-lite"/>
    </source>
</evidence>
<keyword evidence="3" id="KW-1185">Reference proteome</keyword>
<feature type="compositionally biased region" description="Basic and acidic residues" evidence="1">
    <location>
        <begin position="85"/>
        <end position="94"/>
    </location>
</feature>
<sequence>MPDRVHSAYEAEMYDARIASTEAEKWDHLELAHLMTESYPWPHVRTHVAMLALAARGRDRRAVADQLRSVVSVVTARGGHAARCRSRDESRPAPERSVPGSR</sequence>